<evidence type="ECO:0000256" key="2">
    <source>
        <dbReference type="ARBA" id="ARBA00022448"/>
    </source>
</evidence>
<dbReference type="OrthoDB" id="1689982at2"/>
<gene>
    <name evidence="4" type="ORF">DXA39_04485</name>
</gene>
<dbReference type="Gene3D" id="1.20.1690.10">
    <property type="entry name" value="V-type ATP synthase subunit C domain"/>
    <property type="match status" value="2"/>
</dbReference>
<comment type="caution">
    <text evidence="4">The sequence shown here is derived from an EMBL/GenBank/DDBJ whole genome shotgun (WGS) entry which is preliminary data.</text>
</comment>
<dbReference type="Proteomes" id="UP000261011">
    <property type="component" value="Unassembled WGS sequence"/>
</dbReference>
<name>A0A3E2TIC3_9FIRM</name>
<keyword evidence="2" id="KW-0813">Transport</keyword>
<dbReference type="InterPro" id="IPR035067">
    <property type="entry name" value="V-type_ATPase_csu/dsu"/>
</dbReference>
<dbReference type="InterPro" id="IPR036079">
    <property type="entry name" value="ATPase_csu/dsu_sf"/>
</dbReference>
<dbReference type="InterPro" id="IPR044911">
    <property type="entry name" value="V-type_ATPase_csu/dsu_dom_3"/>
</dbReference>
<dbReference type="Pfam" id="PF01992">
    <property type="entry name" value="vATP-synt_AC39"/>
    <property type="match status" value="1"/>
</dbReference>
<keyword evidence="3" id="KW-0406">Ion transport</keyword>
<evidence type="ECO:0000256" key="1">
    <source>
        <dbReference type="ARBA" id="ARBA00006709"/>
    </source>
</evidence>
<organism evidence="4 5">
    <name type="scientific">Anaerococcus nagyae</name>
    <dbReference type="NCBI Taxonomy" id="1755241"/>
    <lineage>
        <taxon>Bacteria</taxon>
        <taxon>Bacillati</taxon>
        <taxon>Bacillota</taxon>
        <taxon>Tissierellia</taxon>
        <taxon>Tissierellales</taxon>
        <taxon>Peptoniphilaceae</taxon>
        <taxon>Anaerococcus</taxon>
    </lineage>
</organism>
<dbReference type="EMBL" id="QVEU01000003">
    <property type="protein sequence ID" value="RGB76432.1"/>
    <property type="molecule type" value="Genomic_DNA"/>
</dbReference>
<sequence length="326" mass="38802">MRDVLVKSKAKMGKIPDNDLYISLANESDLSKKIDILSKKYPSIDNKMDKKSLEDSNFRNMYKELKSIDYFLKGLESDFFNLYFSKYEILFLQEIIESLVNKNFERNYINFSSNPLAKNFNLDPSMNLETFIEKNKNSRYYRTLVPYLNKNMEKDSVIFLSSNALMKFYYRSLLKLAKKFPLKERKLIENFLGEEINLLNFEMLYRLKSYYNLNDSDIFNYLIEGGNTFNGQRLKELSLLSKEDFLKKMKSSKYKTLFDNNGRIHKEVRKRELKLYRGEITRQRSDILYVISAMNIIFISGENIESLLELDDSFTADERMEYLIVR</sequence>
<protein>
    <submittedName>
        <fullName evidence="4">ATPase</fullName>
    </submittedName>
</protein>
<evidence type="ECO:0000313" key="4">
    <source>
        <dbReference type="EMBL" id="RGB76432.1"/>
    </source>
</evidence>
<keyword evidence="5" id="KW-1185">Reference proteome</keyword>
<dbReference type="GO" id="GO:0046961">
    <property type="term" value="F:proton-transporting ATPase activity, rotational mechanism"/>
    <property type="evidence" value="ECO:0007669"/>
    <property type="project" value="InterPro"/>
</dbReference>
<reference evidence="4 5" key="1">
    <citation type="submission" date="2018-08" db="EMBL/GenBank/DDBJ databases">
        <title>A genome reference for cultivated species of the human gut microbiota.</title>
        <authorList>
            <person name="Zou Y."/>
            <person name="Xue W."/>
            <person name="Luo G."/>
        </authorList>
    </citation>
    <scope>NUCLEOTIDE SEQUENCE [LARGE SCALE GENOMIC DNA]</scope>
    <source>
        <strain evidence="4 5">OF01-3</strain>
    </source>
</reference>
<proteinExistence type="inferred from homology"/>
<evidence type="ECO:0000313" key="5">
    <source>
        <dbReference type="Proteomes" id="UP000261011"/>
    </source>
</evidence>
<dbReference type="SUPFAM" id="SSF103486">
    <property type="entry name" value="V-type ATP synthase subunit C"/>
    <property type="match status" value="1"/>
</dbReference>
<dbReference type="AlphaFoldDB" id="A0A3E2TIC3"/>
<dbReference type="RefSeq" id="WP_117521405.1">
    <property type="nucleotide sequence ID" value="NZ_JBHWMK010000024.1"/>
</dbReference>
<dbReference type="Gene3D" id="1.10.132.50">
    <property type="entry name" value="ATP synthase (C/AC39) subunit, domain 3"/>
    <property type="match status" value="1"/>
</dbReference>
<comment type="similarity">
    <text evidence="1">Belongs to the V-ATPase V0D/AC39 subunit family.</text>
</comment>
<evidence type="ECO:0000256" key="3">
    <source>
        <dbReference type="ARBA" id="ARBA00023065"/>
    </source>
</evidence>
<accession>A0A3E2TIC3</accession>
<dbReference type="InterPro" id="IPR002843">
    <property type="entry name" value="ATPase_V0-cplx_csu/dsu"/>
</dbReference>